<dbReference type="Proteomes" id="UP000275078">
    <property type="component" value="Unassembled WGS sequence"/>
</dbReference>
<proteinExistence type="predicted"/>
<evidence type="ECO:0000256" key="1">
    <source>
        <dbReference type="SAM" id="MobiDB-lite"/>
    </source>
</evidence>
<dbReference type="AlphaFoldDB" id="A0A3N4HH85"/>
<dbReference type="EMBL" id="ML119930">
    <property type="protein sequence ID" value="RPA71430.1"/>
    <property type="molecule type" value="Genomic_DNA"/>
</dbReference>
<evidence type="ECO:0000313" key="3">
    <source>
        <dbReference type="Proteomes" id="UP000275078"/>
    </source>
</evidence>
<feature type="region of interest" description="Disordered" evidence="1">
    <location>
        <begin position="400"/>
        <end position="424"/>
    </location>
</feature>
<name>A0A3N4HH85_ASCIM</name>
<organism evidence="2 3">
    <name type="scientific">Ascobolus immersus RN42</name>
    <dbReference type="NCBI Taxonomy" id="1160509"/>
    <lineage>
        <taxon>Eukaryota</taxon>
        <taxon>Fungi</taxon>
        <taxon>Dikarya</taxon>
        <taxon>Ascomycota</taxon>
        <taxon>Pezizomycotina</taxon>
        <taxon>Pezizomycetes</taxon>
        <taxon>Pezizales</taxon>
        <taxon>Ascobolaceae</taxon>
        <taxon>Ascobolus</taxon>
    </lineage>
</organism>
<protein>
    <submittedName>
        <fullName evidence="2">Uncharacterized protein</fullName>
    </submittedName>
</protein>
<sequence length="424" mass="46368">MNHGIYQYVWEHAAWLAFQKENSKAISHLREQRRNGKSLWKATPLVLVALIQQMPSELERCLTANICDLSGLMIGAAVKVVAYWKEFSLSGQVSEEVMAWGPGQIISVISIIGLILTWLTAFYDEKMNSELVDLNLPCEQRAAACSTSSASPGVTGQDNSNSSIGVATLQSRATFPSSGEQYDGKALRLDPLPATLGMSELYAAKNRDGDPCFSVSEIYELPESTLFEKIKFCLALTTPTTLSGWFNILGHVSAAYPNKSQLETSDDEEASRGILRLNLSSLGSMSLVRKRARERWNEADTKRLVLVAEKGQITQEFETARAELEAAKLRLAGATAGIEQIKAAQKVLKGIEFGGHTICQMYLEEEVVRDVEAGCNEKIRLRRLIASKGSTSSLVSGRGAFQGTISPTQRRGLDHSSLSCGLGR</sequence>
<keyword evidence="3" id="KW-1185">Reference proteome</keyword>
<gene>
    <name evidence="2" type="ORF">BJ508DRAFT_367769</name>
</gene>
<accession>A0A3N4HH85</accession>
<evidence type="ECO:0000313" key="2">
    <source>
        <dbReference type="EMBL" id="RPA71430.1"/>
    </source>
</evidence>
<reference evidence="2 3" key="1">
    <citation type="journal article" date="2018" name="Nat. Ecol. Evol.">
        <title>Pezizomycetes genomes reveal the molecular basis of ectomycorrhizal truffle lifestyle.</title>
        <authorList>
            <person name="Murat C."/>
            <person name="Payen T."/>
            <person name="Noel B."/>
            <person name="Kuo A."/>
            <person name="Morin E."/>
            <person name="Chen J."/>
            <person name="Kohler A."/>
            <person name="Krizsan K."/>
            <person name="Balestrini R."/>
            <person name="Da Silva C."/>
            <person name="Montanini B."/>
            <person name="Hainaut M."/>
            <person name="Levati E."/>
            <person name="Barry K.W."/>
            <person name="Belfiori B."/>
            <person name="Cichocki N."/>
            <person name="Clum A."/>
            <person name="Dockter R.B."/>
            <person name="Fauchery L."/>
            <person name="Guy J."/>
            <person name="Iotti M."/>
            <person name="Le Tacon F."/>
            <person name="Lindquist E.A."/>
            <person name="Lipzen A."/>
            <person name="Malagnac F."/>
            <person name="Mello A."/>
            <person name="Molinier V."/>
            <person name="Miyauchi S."/>
            <person name="Poulain J."/>
            <person name="Riccioni C."/>
            <person name="Rubini A."/>
            <person name="Sitrit Y."/>
            <person name="Splivallo R."/>
            <person name="Traeger S."/>
            <person name="Wang M."/>
            <person name="Zifcakova L."/>
            <person name="Wipf D."/>
            <person name="Zambonelli A."/>
            <person name="Paolocci F."/>
            <person name="Nowrousian M."/>
            <person name="Ottonello S."/>
            <person name="Baldrian P."/>
            <person name="Spatafora J.W."/>
            <person name="Henrissat B."/>
            <person name="Nagy L.G."/>
            <person name="Aury J.M."/>
            <person name="Wincker P."/>
            <person name="Grigoriev I.V."/>
            <person name="Bonfante P."/>
            <person name="Martin F.M."/>
        </authorList>
    </citation>
    <scope>NUCLEOTIDE SEQUENCE [LARGE SCALE GENOMIC DNA]</scope>
    <source>
        <strain evidence="2 3">RN42</strain>
    </source>
</reference>